<evidence type="ECO:0000256" key="1">
    <source>
        <dbReference type="SAM" id="MobiDB-lite"/>
    </source>
</evidence>
<accession>A0ABD2P1Y9</accession>
<feature type="compositionally biased region" description="Basic residues" evidence="1">
    <location>
        <begin position="24"/>
        <end position="40"/>
    </location>
</feature>
<evidence type="ECO:0000313" key="3">
    <source>
        <dbReference type="Proteomes" id="UP001516400"/>
    </source>
</evidence>
<dbReference type="EMBL" id="JABFTP020000165">
    <property type="protein sequence ID" value="KAL3284962.1"/>
    <property type="molecule type" value="Genomic_DNA"/>
</dbReference>
<gene>
    <name evidence="2" type="ORF">HHI36_019091</name>
</gene>
<organism evidence="2 3">
    <name type="scientific">Cryptolaemus montrouzieri</name>
    <dbReference type="NCBI Taxonomy" id="559131"/>
    <lineage>
        <taxon>Eukaryota</taxon>
        <taxon>Metazoa</taxon>
        <taxon>Ecdysozoa</taxon>
        <taxon>Arthropoda</taxon>
        <taxon>Hexapoda</taxon>
        <taxon>Insecta</taxon>
        <taxon>Pterygota</taxon>
        <taxon>Neoptera</taxon>
        <taxon>Endopterygota</taxon>
        <taxon>Coleoptera</taxon>
        <taxon>Polyphaga</taxon>
        <taxon>Cucujiformia</taxon>
        <taxon>Coccinelloidea</taxon>
        <taxon>Coccinellidae</taxon>
        <taxon>Scymninae</taxon>
        <taxon>Scymnini</taxon>
        <taxon>Cryptolaemus</taxon>
    </lineage>
</organism>
<reference evidence="2 3" key="1">
    <citation type="journal article" date="2021" name="BMC Biol.">
        <title>Horizontally acquired antibacterial genes associated with adaptive radiation of ladybird beetles.</title>
        <authorList>
            <person name="Li H.S."/>
            <person name="Tang X.F."/>
            <person name="Huang Y.H."/>
            <person name="Xu Z.Y."/>
            <person name="Chen M.L."/>
            <person name="Du X.Y."/>
            <person name="Qiu B.Y."/>
            <person name="Chen P.T."/>
            <person name="Zhang W."/>
            <person name="Slipinski A."/>
            <person name="Escalona H.E."/>
            <person name="Waterhouse R.M."/>
            <person name="Zwick A."/>
            <person name="Pang H."/>
        </authorList>
    </citation>
    <scope>NUCLEOTIDE SEQUENCE [LARGE SCALE GENOMIC DNA]</scope>
    <source>
        <strain evidence="2">SYSU2018</strain>
    </source>
</reference>
<dbReference type="Proteomes" id="UP001516400">
    <property type="component" value="Unassembled WGS sequence"/>
</dbReference>
<sequence>MFFKRSDMERTLEEASDLPETNKIHHHRPHKTTKVRHKRERASEAMQVTSTALRVREPKKEKEYVTRVLGGTADETLLLSADVIYNLFSNLAEYAD</sequence>
<protein>
    <submittedName>
        <fullName evidence="2">Uncharacterized protein</fullName>
    </submittedName>
</protein>
<comment type="caution">
    <text evidence="2">The sequence shown here is derived from an EMBL/GenBank/DDBJ whole genome shotgun (WGS) entry which is preliminary data.</text>
</comment>
<proteinExistence type="predicted"/>
<keyword evidence="3" id="KW-1185">Reference proteome</keyword>
<feature type="compositionally biased region" description="Basic and acidic residues" evidence="1">
    <location>
        <begin position="1"/>
        <end position="13"/>
    </location>
</feature>
<name>A0ABD2P1Y9_9CUCU</name>
<evidence type="ECO:0000313" key="2">
    <source>
        <dbReference type="EMBL" id="KAL3284962.1"/>
    </source>
</evidence>
<dbReference type="AlphaFoldDB" id="A0ABD2P1Y9"/>
<feature type="region of interest" description="Disordered" evidence="1">
    <location>
        <begin position="1"/>
        <end position="48"/>
    </location>
</feature>